<dbReference type="InterPro" id="IPR003593">
    <property type="entry name" value="AAA+_ATPase"/>
</dbReference>
<dbReference type="Gene3D" id="3.40.50.300">
    <property type="entry name" value="P-loop containing nucleotide triphosphate hydrolases"/>
    <property type="match status" value="1"/>
</dbReference>
<dbReference type="AlphaFoldDB" id="A0A518K9X6"/>
<protein>
    <submittedName>
        <fullName evidence="7">Putative ABC transporter ATP-binding protein YbhF</fullName>
    </submittedName>
</protein>
<reference evidence="7 8" key="1">
    <citation type="submission" date="2019-02" db="EMBL/GenBank/DDBJ databases">
        <title>Deep-cultivation of Planctomycetes and their phenomic and genomic characterization uncovers novel biology.</title>
        <authorList>
            <person name="Wiegand S."/>
            <person name="Jogler M."/>
            <person name="Boedeker C."/>
            <person name="Pinto D."/>
            <person name="Vollmers J."/>
            <person name="Rivas-Marin E."/>
            <person name="Kohn T."/>
            <person name="Peeters S.H."/>
            <person name="Heuer A."/>
            <person name="Rast P."/>
            <person name="Oberbeckmann S."/>
            <person name="Bunk B."/>
            <person name="Jeske O."/>
            <person name="Meyerdierks A."/>
            <person name="Storesund J.E."/>
            <person name="Kallscheuer N."/>
            <person name="Luecker S."/>
            <person name="Lage O.M."/>
            <person name="Pohl T."/>
            <person name="Merkel B.J."/>
            <person name="Hornburger P."/>
            <person name="Mueller R.-W."/>
            <person name="Bruemmer F."/>
            <person name="Labrenz M."/>
            <person name="Spormann A.M."/>
            <person name="Op den Camp H."/>
            <person name="Overmann J."/>
            <person name="Amann R."/>
            <person name="Jetten M.S.M."/>
            <person name="Mascher T."/>
            <person name="Medema M.H."/>
            <person name="Devos D.P."/>
            <person name="Kaster A.-K."/>
            <person name="Ovreas L."/>
            <person name="Rohde M."/>
            <person name="Galperin M.Y."/>
            <person name="Jogler C."/>
        </authorList>
    </citation>
    <scope>NUCLEOTIDE SEQUENCE [LARGE SCALE GENOMIC DNA]</scope>
    <source>
        <strain evidence="7 8">Spa11</strain>
    </source>
</reference>
<dbReference type="GO" id="GO:0005524">
    <property type="term" value="F:ATP binding"/>
    <property type="evidence" value="ECO:0007669"/>
    <property type="project" value="UniProtKB-KW"/>
</dbReference>
<name>A0A518K9X6_9BACT</name>
<dbReference type="GO" id="GO:0016887">
    <property type="term" value="F:ATP hydrolysis activity"/>
    <property type="evidence" value="ECO:0007669"/>
    <property type="project" value="InterPro"/>
</dbReference>
<dbReference type="Pfam" id="PF00005">
    <property type="entry name" value="ABC_tran"/>
    <property type="match status" value="1"/>
</dbReference>
<feature type="domain" description="ABC transporter" evidence="6">
    <location>
        <begin position="23"/>
        <end position="258"/>
    </location>
</feature>
<sequence>MPPVTSPVETVDAETPPLGRPMVEVVDLTKAYDDLARGEVLAVDHLSFSAHSGEVFGLLGPNGAGKTTALRILTTLLKPTAGVARVNGFDCVEQAELVRNQIGFISANTAVYDRMTAWEFVEYFGRLHGLAPAQLRDRMEWLFTKLRMDDLRDTLGAKMSTGMKQKTSIARALVHDPPVIVFDEATNGLDAFAARASLDAVAELRDEGKCVVFSTHIMSEVQRICDRIAVMYRGKIIDCGPMDDLRERHGEDDLEELFFHLVSNAEREAIERKGDDGGVGG</sequence>
<dbReference type="SUPFAM" id="SSF52540">
    <property type="entry name" value="P-loop containing nucleoside triphosphate hydrolases"/>
    <property type="match status" value="1"/>
</dbReference>
<keyword evidence="4" id="KW-0547">Nucleotide-binding</keyword>
<evidence type="ECO:0000313" key="7">
    <source>
        <dbReference type="EMBL" id="QDV74592.1"/>
    </source>
</evidence>
<evidence type="ECO:0000256" key="2">
    <source>
        <dbReference type="ARBA" id="ARBA00022448"/>
    </source>
</evidence>
<dbReference type="InterPro" id="IPR003439">
    <property type="entry name" value="ABC_transporter-like_ATP-bd"/>
</dbReference>
<dbReference type="InterPro" id="IPR027417">
    <property type="entry name" value="P-loop_NTPase"/>
</dbReference>
<dbReference type="Proteomes" id="UP000316426">
    <property type="component" value="Chromosome"/>
</dbReference>
<dbReference type="KEGG" id="bmei:Spa11_27980"/>
<evidence type="ECO:0000256" key="1">
    <source>
        <dbReference type="ARBA" id="ARBA00005417"/>
    </source>
</evidence>
<dbReference type="PANTHER" id="PTHR42711:SF5">
    <property type="entry name" value="ABC TRANSPORTER ATP-BINDING PROTEIN NATA"/>
    <property type="match status" value="1"/>
</dbReference>
<keyword evidence="5 7" id="KW-0067">ATP-binding</keyword>
<evidence type="ECO:0000256" key="3">
    <source>
        <dbReference type="ARBA" id="ARBA00022458"/>
    </source>
</evidence>
<dbReference type="EMBL" id="CP036349">
    <property type="protein sequence ID" value="QDV74592.1"/>
    <property type="molecule type" value="Genomic_DNA"/>
</dbReference>
<keyword evidence="2" id="KW-0813">Transport</keyword>
<dbReference type="PROSITE" id="PS50893">
    <property type="entry name" value="ABC_TRANSPORTER_2"/>
    <property type="match status" value="1"/>
</dbReference>
<evidence type="ECO:0000256" key="4">
    <source>
        <dbReference type="ARBA" id="ARBA00022741"/>
    </source>
</evidence>
<dbReference type="InterPro" id="IPR050763">
    <property type="entry name" value="ABC_transporter_ATP-binding"/>
</dbReference>
<comment type="similarity">
    <text evidence="1">Belongs to the ABC transporter superfamily.</text>
</comment>
<evidence type="ECO:0000313" key="8">
    <source>
        <dbReference type="Proteomes" id="UP000316426"/>
    </source>
</evidence>
<gene>
    <name evidence="7" type="primary">ybhF_2</name>
    <name evidence="7" type="ORF">Spa11_27980</name>
</gene>
<accession>A0A518K9X6</accession>
<keyword evidence="3" id="KW-0536">Nodulation</keyword>
<keyword evidence="8" id="KW-1185">Reference proteome</keyword>
<evidence type="ECO:0000259" key="6">
    <source>
        <dbReference type="PROSITE" id="PS50893"/>
    </source>
</evidence>
<organism evidence="7 8">
    <name type="scientific">Botrimarina mediterranea</name>
    <dbReference type="NCBI Taxonomy" id="2528022"/>
    <lineage>
        <taxon>Bacteria</taxon>
        <taxon>Pseudomonadati</taxon>
        <taxon>Planctomycetota</taxon>
        <taxon>Planctomycetia</taxon>
        <taxon>Pirellulales</taxon>
        <taxon>Lacipirellulaceae</taxon>
        <taxon>Botrimarina</taxon>
    </lineage>
</organism>
<evidence type="ECO:0000256" key="5">
    <source>
        <dbReference type="ARBA" id="ARBA00022840"/>
    </source>
</evidence>
<dbReference type="SMART" id="SM00382">
    <property type="entry name" value="AAA"/>
    <property type="match status" value="1"/>
</dbReference>
<proteinExistence type="inferred from homology"/>
<dbReference type="PANTHER" id="PTHR42711">
    <property type="entry name" value="ABC TRANSPORTER ATP-BINDING PROTEIN"/>
    <property type="match status" value="1"/>
</dbReference>